<dbReference type="GO" id="GO:0005840">
    <property type="term" value="C:ribosome"/>
    <property type="evidence" value="ECO:0007669"/>
    <property type="project" value="InterPro"/>
</dbReference>
<comment type="similarity">
    <text evidence="5">Belongs to the RimM family.</text>
</comment>
<feature type="domain" description="RimM N-terminal" evidence="6">
    <location>
        <begin position="6"/>
        <end position="86"/>
    </location>
</feature>
<comment type="function">
    <text evidence="5">An accessory protein needed during the final step in the assembly of 30S ribosomal subunit, possibly for assembly of the head region. Essential for efficient processing of 16S rRNA. May be needed both before and after RbfA during the maturation of 16S rRNA. It has affinity for free ribosomal 30S subunits but not for 70S ribosomes.</text>
</comment>
<dbReference type="Proteomes" id="UP001198242">
    <property type="component" value="Unassembled WGS sequence"/>
</dbReference>
<dbReference type="Pfam" id="PF05239">
    <property type="entry name" value="PRC"/>
    <property type="match status" value="1"/>
</dbReference>
<evidence type="ECO:0000259" key="7">
    <source>
        <dbReference type="Pfam" id="PF05239"/>
    </source>
</evidence>
<comment type="subunit">
    <text evidence="5">Binds ribosomal protein uS19.</text>
</comment>
<dbReference type="EMBL" id="JAJEQM010000002">
    <property type="protein sequence ID" value="MCC2209557.1"/>
    <property type="molecule type" value="Genomic_DNA"/>
</dbReference>
<organism evidence="8 9">
    <name type="scientific">Hominilimicola fabiformis</name>
    <dbReference type="NCBI Taxonomy" id="2885356"/>
    <lineage>
        <taxon>Bacteria</taxon>
        <taxon>Bacillati</taxon>
        <taxon>Bacillota</taxon>
        <taxon>Clostridia</taxon>
        <taxon>Eubacteriales</taxon>
        <taxon>Oscillospiraceae</taxon>
        <taxon>Hominilimicola</taxon>
    </lineage>
</organism>
<keyword evidence="2 5" id="KW-0690">Ribosome biogenesis</keyword>
<dbReference type="GO" id="GO:0006364">
    <property type="term" value="P:rRNA processing"/>
    <property type="evidence" value="ECO:0007669"/>
    <property type="project" value="UniProtKB-UniRule"/>
</dbReference>
<evidence type="ECO:0000313" key="8">
    <source>
        <dbReference type="EMBL" id="MCC2209557.1"/>
    </source>
</evidence>
<dbReference type="GO" id="GO:0005737">
    <property type="term" value="C:cytoplasm"/>
    <property type="evidence" value="ECO:0007669"/>
    <property type="project" value="UniProtKB-SubCell"/>
</dbReference>
<comment type="domain">
    <text evidence="5">The PRC barrel domain binds ribosomal protein uS19.</text>
</comment>
<dbReference type="InterPro" id="IPR009000">
    <property type="entry name" value="Transl_B-barrel_sf"/>
</dbReference>
<evidence type="ECO:0000256" key="1">
    <source>
        <dbReference type="ARBA" id="ARBA00022490"/>
    </source>
</evidence>
<comment type="subcellular location">
    <subcellularLocation>
        <location evidence="5">Cytoplasm</location>
    </subcellularLocation>
</comment>
<dbReference type="GO" id="GO:0042274">
    <property type="term" value="P:ribosomal small subunit biogenesis"/>
    <property type="evidence" value="ECO:0007669"/>
    <property type="project" value="UniProtKB-UniRule"/>
</dbReference>
<comment type="caution">
    <text evidence="8">The sequence shown here is derived from an EMBL/GenBank/DDBJ whole genome shotgun (WGS) entry which is preliminary data.</text>
</comment>
<keyword evidence="9" id="KW-1185">Reference proteome</keyword>
<dbReference type="InterPro" id="IPR027275">
    <property type="entry name" value="PRC-brl_dom"/>
</dbReference>
<dbReference type="Gene3D" id="2.40.30.60">
    <property type="entry name" value="RimM"/>
    <property type="match status" value="1"/>
</dbReference>
<dbReference type="HAMAP" id="MF_00014">
    <property type="entry name" value="Ribosome_mat_RimM"/>
    <property type="match status" value="1"/>
</dbReference>
<keyword evidence="1 5" id="KW-0963">Cytoplasm</keyword>
<dbReference type="InterPro" id="IPR011961">
    <property type="entry name" value="RimM"/>
</dbReference>
<dbReference type="NCBIfam" id="TIGR02273">
    <property type="entry name" value="16S_RimM"/>
    <property type="match status" value="1"/>
</dbReference>
<evidence type="ECO:0000256" key="5">
    <source>
        <dbReference type="HAMAP-Rule" id="MF_00014"/>
    </source>
</evidence>
<keyword evidence="4 5" id="KW-0143">Chaperone</keyword>
<proteinExistence type="inferred from homology"/>
<dbReference type="InterPro" id="IPR036976">
    <property type="entry name" value="RimM_N_sf"/>
</dbReference>
<keyword evidence="3 5" id="KW-0698">rRNA processing</keyword>
<dbReference type="InterPro" id="IPR011033">
    <property type="entry name" value="PRC_barrel-like_sf"/>
</dbReference>
<dbReference type="RefSeq" id="WP_022229512.1">
    <property type="nucleotide sequence ID" value="NZ_JAJEQM010000002.1"/>
</dbReference>
<gene>
    <name evidence="5 8" type="primary">rimM</name>
    <name evidence="8" type="ORF">LKE05_01950</name>
</gene>
<name>A0AAE3J8J5_9FIRM</name>
<dbReference type="Pfam" id="PF01782">
    <property type="entry name" value="RimM"/>
    <property type="match status" value="1"/>
</dbReference>
<dbReference type="PANTHER" id="PTHR33692">
    <property type="entry name" value="RIBOSOME MATURATION FACTOR RIMM"/>
    <property type="match status" value="1"/>
</dbReference>
<sequence length="170" mass="19334">MDLLEVGKIVNTHGLRGEVKVVPWTDYPEVFEDIDFVYVKKKSEYERLDVKGIKYQKNNLIVRFSQITDINMAEKYKNQVIYAEREILGELPDGVYYIADLIGLDIVTEDGEKIGTVSDVFNTGSNDIYEVKREGKKNLLLPVIDDVVLNIDVEGGKITVRMMDGLEDLA</sequence>
<protein>
    <recommendedName>
        <fullName evidence="5">Ribosome maturation factor RimM</fullName>
    </recommendedName>
</protein>
<evidence type="ECO:0000256" key="2">
    <source>
        <dbReference type="ARBA" id="ARBA00022517"/>
    </source>
</evidence>
<evidence type="ECO:0000259" key="6">
    <source>
        <dbReference type="Pfam" id="PF01782"/>
    </source>
</evidence>
<dbReference type="InterPro" id="IPR002676">
    <property type="entry name" value="RimM_N"/>
</dbReference>
<dbReference type="Gene3D" id="2.30.30.240">
    <property type="entry name" value="PRC-barrel domain"/>
    <property type="match status" value="1"/>
</dbReference>
<evidence type="ECO:0000256" key="3">
    <source>
        <dbReference type="ARBA" id="ARBA00022552"/>
    </source>
</evidence>
<dbReference type="AlphaFoldDB" id="A0AAE3J8J5"/>
<dbReference type="GO" id="GO:0043022">
    <property type="term" value="F:ribosome binding"/>
    <property type="evidence" value="ECO:0007669"/>
    <property type="project" value="InterPro"/>
</dbReference>
<accession>A0AAE3J8J5</accession>
<dbReference type="SUPFAM" id="SSF50346">
    <property type="entry name" value="PRC-barrel domain"/>
    <property type="match status" value="1"/>
</dbReference>
<dbReference type="PANTHER" id="PTHR33692:SF1">
    <property type="entry name" value="RIBOSOME MATURATION FACTOR RIMM"/>
    <property type="match status" value="1"/>
</dbReference>
<reference evidence="8 9" key="1">
    <citation type="submission" date="2021-10" db="EMBL/GenBank/DDBJ databases">
        <title>Anaerobic single-cell dispensing facilitates the cultivation of human gut bacteria.</title>
        <authorList>
            <person name="Afrizal A."/>
        </authorList>
    </citation>
    <scope>NUCLEOTIDE SEQUENCE [LARGE SCALE GENOMIC DNA]</scope>
    <source>
        <strain evidence="8 9">CLA-AA-H232</strain>
    </source>
</reference>
<evidence type="ECO:0000313" key="9">
    <source>
        <dbReference type="Proteomes" id="UP001198242"/>
    </source>
</evidence>
<feature type="domain" description="PRC-barrel" evidence="7">
    <location>
        <begin position="94"/>
        <end position="163"/>
    </location>
</feature>
<dbReference type="SUPFAM" id="SSF50447">
    <property type="entry name" value="Translation proteins"/>
    <property type="match status" value="1"/>
</dbReference>
<evidence type="ECO:0000256" key="4">
    <source>
        <dbReference type="ARBA" id="ARBA00023186"/>
    </source>
</evidence>